<proteinExistence type="inferred from homology"/>
<evidence type="ECO:0000313" key="7">
    <source>
        <dbReference type="EMBL" id="NYG32617.1"/>
    </source>
</evidence>
<dbReference type="GO" id="GO:0016432">
    <property type="term" value="F:tRNA-uridine aminocarboxypropyltransferase activity"/>
    <property type="evidence" value="ECO:0007669"/>
    <property type="project" value="UniProtKB-EC"/>
</dbReference>
<evidence type="ECO:0000259" key="6">
    <source>
        <dbReference type="SMART" id="SM01144"/>
    </source>
</evidence>
<keyword evidence="3" id="KW-0949">S-adenosyl-L-methionine</keyword>
<evidence type="ECO:0000256" key="3">
    <source>
        <dbReference type="ARBA" id="ARBA00022691"/>
    </source>
</evidence>
<dbReference type="AlphaFoldDB" id="A0A7Y9QW97"/>
<evidence type="ECO:0000256" key="1">
    <source>
        <dbReference type="ARBA" id="ARBA00012386"/>
    </source>
</evidence>
<dbReference type="InterPro" id="IPR039262">
    <property type="entry name" value="DTWD2/TAPT"/>
</dbReference>
<dbReference type="EC" id="2.5.1.25" evidence="1"/>
<dbReference type="GO" id="GO:0008033">
    <property type="term" value="P:tRNA processing"/>
    <property type="evidence" value="ECO:0007669"/>
    <property type="project" value="UniProtKB-KW"/>
</dbReference>
<keyword evidence="4" id="KW-0819">tRNA processing</keyword>
<dbReference type="RefSeq" id="WP_179633490.1">
    <property type="nucleotide sequence ID" value="NZ_JACCFH010000001.1"/>
</dbReference>
<dbReference type="SMART" id="SM01144">
    <property type="entry name" value="DTW"/>
    <property type="match status" value="1"/>
</dbReference>
<dbReference type="PANTHER" id="PTHR21392:SF0">
    <property type="entry name" value="TRNA-URIDINE AMINOCARBOXYPROPYLTRANSFERASE 2"/>
    <property type="match status" value="1"/>
</dbReference>
<accession>A0A7Y9QW97</accession>
<protein>
    <recommendedName>
        <fullName evidence="1">tRNA-uridine aminocarboxypropyltransferase</fullName>
        <ecNumber evidence="1">2.5.1.25</ecNumber>
    </recommendedName>
</protein>
<evidence type="ECO:0000313" key="8">
    <source>
        <dbReference type="Proteomes" id="UP000518288"/>
    </source>
</evidence>
<dbReference type="PANTHER" id="PTHR21392">
    <property type="entry name" value="TRNA-URIDINE AMINOCARBOXYPROPYLTRANSFERASE 2"/>
    <property type="match status" value="1"/>
</dbReference>
<keyword evidence="8" id="KW-1185">Reference proteome</keyword>
<dbReference type="EMBL" id="JACCFH010000001">
    <property type="protein sequence ID" value="NYG32617.1"/>
    <property type="molecule type" value="Genomic_DNA"/>
</dbReference>
<reference evidence="7 8" key="1">
    <citation type="submission" date="2020-07" db="EMBL/GenBank/DDBJ databases">
        <title>Genomic Encyclopedia of Archaeal and Bacterial Type Strains, Phase II (KMG-II): from individual species to whole genera.</title>
        <authorList>
            <person name="Goeker M."/>
        </authorList>
    </citation>
    <scope>NUCLEOTIDE SEQUENCE [LARGE SCALE GENOMIC DNA]</scope>
    <source>
        <strain evidence="7 8">DSM 21226</strain>
    </source>
</reference>
<organism evidence="7 8">
    <name type="scientific">Sphaerotilus montanus</name>
    <dbReference type="NCBI Taxonomy" id="522889"/>
    <lineage>
        <taxon>Bacteria</taxon>
        <taxon>Pseudomonadati</taxon>
        <taxon>Pseudomonadota</taxon>
        <taxon>Betaproteobacteria</taxon>
        <taxon>Burkholderiales</taxon>
        <taxon>Sphaerotilaceae</taxon>
        <taxon>Sphaerotilus</taxon>
    </lineage>
</organism>
<dbReference type="Proteomes" id="UP000518288">
    <property type="component" value="Unassembled WGS sequence"/>
</dbReference>
<evidence type="ECO:0000256" key="4">
    <source>
        <dbReference type="ARBA" id="ARBA00022694"/>
    </source>
</evidence>
<sequence length="213" mass="23391">MEHPRRPTCPQCARPLRTCLCRWVRPVDNLVRVLILQHPREVGEAKGSAVLLQRSLANSWLSTGEQFDTADLETLLHTGNRTSVLLYPEDPGTARTVDNPAIPDEAERLQLVVLDGTWRKSRKLLHLNPALQHLPRLALAEPPPSQYGTVRKAHRPDQLSTLEATCLALAQLEQAPERYAPLLSAFGGFVGHLAATAEAGAASAEIGERPDEV</sequence>
<gene>
    <name evidence="7" type="ORF">BDD16_001603</name>
</gene>
<evidence type="ECO:0000256" key="5">
    <source>
        <dbReference type="ARBA" id="ARBA00034489"/>
    </source>
</evidence>
<keyword evidence="2" id="KW-0808">Transferase</keyword>
<evidence type="ECO:0000256" key="2">
    <source>
        <dbReference type="ARBA" id="ARBA00022679"/>
    </source>
</evidence>
<name>A0A7Y9QW97_9BURK</name>
<comment type="similarity">
    <text evidence="5">Belongs to the TDD superfamily. DTWD2 family.</text>
</comment>
<feature type="domain" description="DTW" evidence="6">
    <location>
        <begin position="5"/>
        <end position="198"/>
    </location>
</feature>
<dbReference type="InterPro" id="IPR005636">
    <property type="entry name" value="DTW"/>
</dbReference>
<dbReference type="Pfam" id="PF03942">
    <property type="entry name" value="DTW"/>
    <property type="match status" value="1"/>
</dbReference>
<comment type="caution">
    <text evidence="7">The sequence shown here is derived from an EMBL/GenBank/DDBJ whole genome shotgun (WGS) entry which is preliminary data.</text>
</comment>